<name>A0A5Q4ZEM7_9BURK</name>
<reference evidence="2 3" key="1">
    <citation type="submission" date="2019-08" db="EMBL/GenBank/DDBJ databases">
        <authorList>
            <person name="Herpell B J."/>
        </authorList>
    </citation>
    <scope>NUCLEOTIDE SEQUENCE [LARGE SCALE GENOMIC DNA]</scope>
    <source>
        <strain evidence="3">Msb3</strain>
        <plasmid evidence="2 3">pII</plasmid>
    </source>
</reference>
<dbReference type="Proteomes" id="UP000325811">
    <property type="component" value="Plasmid pII"/>
</dbReference>
<dbReference type="KEGG" id="pdio:PDMSB3_0039.3"/>
<evidence type="ECO:0000256" key="1">
    <source>
        <dbReference type="SAM" id="MobiDB-lite"/>
    </source>
</evidence>
<proteinExistence type="predicted"/>
<keyword evidence="2" id="KW-0614">Plasmid</keyword>
<evidence type="ECO:0000313" key="2">
    <source>
        <dbReference type="EMBL" id="VVD31163.1"/>
    </source>
</evidence>
<geneLocation type="plasmid" evidence="2 3">
    <name>pII</name>
</geneLocation>
<evidence type="ECO:0000313" key="3">
    <source>
        <dbReference type="Proteomes" id="UP000325811"/>
    </source>
</evidence>
<accession>A0A5Q4ZEM7</accession>
<protein>
    <submittedName>
        <fullName evidence="2">Uncharacterized protein</fullName>
    </submittedName>
</protein>
<feature type="compositionally biased region" description="Basic and acidic residues" evidence="1">
    <location>
        <begin position="94"/>
        <end position="111"/>
    </location>
</feature>
<organism evidence="2 3">
    <name type="scientific">Paraburkholderia dioscoreae</name>
    <dbReference type="NCBI Taxonomy" id="2604047"/>
    <lineage>
        <taxon>Bacteria</taxon>
        <taxon>Pseudomonadati</taxon>
        <taxon>Pseudomonadota</taxon>
        <taxon>Betaproteobacteria</taxon>
        <taxon>Burkholderiales</taxon>
        <taxon>Burkholderiaceae</taxon>
        <taxon>Paraburkholderia</taxon>
    </lineage>
</organism>
<feature type="compositionally biased region" description="Polar residues" evidence="1">
    <location>
        <begin position="112"/>
        <end position="127"/>
    </location>
</feature>
<dbReference type="EMBL" id="LR699556">
    <property type="protein sequence ID" value="VVD31163.1"/>
    <property type="molecule type" value="Genomic_DNA"/>
</dbReference>
<keyword evidence="3" id="KW-1185">Reference proteome</keyword>
<feature type="region of interest" description="Disordered" evidence="1">
    <location>
        <begin position="92"/>
        <end position="127"/>
    </location>
</feature>
<dbReference type="AlphaFoldDB" id="A0A5Q4ZEM7"/>
<sequence>MFKPLDERFLKSNIRAPQYPRSVAALNKRNYALQNLSGVHNVIPVLSYLEYNVLKSGCHVEALHLGAIERLERALVLLLVVAWRIVHRMHTGRSRPESGTDWKEVHVEGKEQGSQLPSAHTSRSIQSHPATSWLRAWPTMPFDRLNTAWRIKLAGYSARGRGRHGLTHAR</sequence>
<gene>
    <name evidence="2" type="ORF">PDMSB3_0039</name>
</gene>